<dbReference type="GO" id="GO:0030145">
    <property type="term" value="F:manganese ion binding"/>
    <property type="evidence" value="ECO:0007669"/>
    <property type="project" value="InterPro"/>
</dbReference>
<proteinExistence type="inferred from homology"/>
<feature type="domain" description="Cytosol aminopeptidase" evidence="7">
    <location>
        <begin position="364"/>
        <end position="371"/>
    </location>
</feature>
<comment type="catalytic activity">
    <reaction evidence="1">
        <text>Release of an N-terminal amino acid, Xaa-|-Yaa-, in which Xaa is preferably Leu, but may be other amino acids including Pro although not Arg or Lys, and Yaa may be Pro. Amino acid amides and methyl esters are also readily hydrolyzed, but rates on arylamides are exceedingly low.</text>
        <dbReference type="EC" id="3.4.11.1"/>
    </reaction>
</comment>
<dbReference type="Pfam" id="PF00883">
    <property type="entry name" value="Peptidase_M17"/>
    <property type="match status" value="1"/>
</dbReference>
<dbReference type="PROSITE" id="PS00631">
    <property type="entry name" value="CYTOSOL_AP"/>
    <property type="match status" value="1"/>
</dbReference>
<dbReference type="CDD" id="cd00433">
    <property type="entry name" value="Peptidase_M17"/>
    <property type="match status" value="1"/>
</dbReference>
<dbReference type="Proteomes" id="UP000789508">
    <property type="component" value="Unassembled WGS sequence"/>
</dbReference>
<evidence type="ECO:0000256" key="2">
    <source>
        <dbReference type="ARBA" id="ARBA00001585"/>
    </source>
</evidence>
<comment type="catalytic activity">
    <reaction evidence="2">
        <text>Release of N-terminal proline from a peptide.</text>
        <dbReference type="EC" id="3.4.11.5"/>
    </reaction>
</comment>
<dbReference type="InterPro" id="IPR043472">
    <property type="entry name" value="Macro_dom-like"/>
</dbReference>
<dbReference type="PANTHER" id="PTHR11963:SF23">
    <property type="entry name" value="CYTOSOL AMINOPEPTIDASE"/>
    <property type="match status" value="1"/>
</dbReference>
<keyword evidence="9" id="KW-1185">Reference proteome</keyword>
<dbReference type="SUPFAM" id="SSF52949">
    <property type="entry name" value="Macro domain-like"/>
    <property type="match status" value="1"/>
</dbReference>
<protein>
    <submittedName>
        <fullName evidence="8">4562_t:CDS:1</fullName>
    </submittedName>
</protein>
<sequence>MFRHAFRRLPYFSSKTLNRSFSTSKARHANTDYDALVLGAYKDGSFAETITKEIPSSTQETIRQNLKLSNAKGKFGEVRVFYGIAEESSNVPKQIAVVGLGKKSSDEKGEVDLSEALEKARHAACVRVLREQGAKFIGVDPMTHEHGAAEGASLGLYSYDSLKSKKNQRPEVKFGRYGESPSSELSELTWETGLIYADAQNFARYLAETPSNLMTPSIFVENVISKLDGLKNVEIHVRDQGWAINNNMGAFLAVAKGSTEPLRFLEIHYKGGKEDEKPLALVGKGITFDSGGISIKPSQNMAAMKGDMGGGAAVAASLYGLAKLQVPINIVASIPLCENMPSGHAIKPGDVVKAMNGKSIEIDNTDAEGRLILADAIYYTSSTYKPHSLIDLATLTGAIGISLGEVYAGVFTNSESLWTQLSNAGKTTHDPFWRMPLHPAYKKQIKKSTVADIVNNSGRMGSSCSAAGFLEEFVYGDDIEKAAETDVVPDKIRFAHIDIAGVMDTNDDSGYTTKGMTGRPTRSIIEFARKNTF</sequence>
<accession>A0A9N8W0H8</accession>
<dbReference type="PRINTS" id="PR00481">
    <property type="entry name" value="LAMNOPPTDASE"/>
</dbReference>
<evidence type="ECO:0000313" key="8">
    <source>
        <dbReference type="EMBL" id="CAG8467786.1"/>
    </source>
</evidence>
<comment type="similarity">
    <text evidence="3">Belongs to the peptidase M17 family.</text>
</comment>
<evidence type="ECO:0000256" key="1">
    <source>
        <dbReference type="ARBA" id="ARBA00000135"/>
    </source>
</evidence>
<evidence type="ECO:0000256" key="5">
    <source>
        <dbReference type="ARBA" id="ARBA00022670"/>
    </source>
</evidence>
<dbReference type="HAMAP" id="MF_00181">
    <property type="entry name" value="Cytosol_peptidase_M17"/>
    <property type="match status" value="1"/>
</dbReference>
<gene>
    <name evidence="8" type="ORF">ALEPTO_LOCUS1862</name>
</gene>
<dbReference type="InterPro" id="IPR011356">
    <property type="entry name" value="Leucine_aapep/pepB"/>
</dbReference>
<evidence type="ECO:0000256" key="3">
    <source>
        <dbReference type="ARBA" id="ARBA00009528"/>
    </source>
</evidence>
<dbReference type="PANTHER" id="PTHR11963">
    <property type="entry name" value="LEUCINE AMINOPEPTIDASE-RELATED"/>
    <property type="match status" value="1"/>
</dbReference>
<comment type="caution">
    <text evidence="8">The sequence shown here is derived from an EMBL/GenBank/DDBJ whole genome shotgun (WGS) entry which is preliminary data.</text>
</comment>
<dbReference type="OrthoDB" id="412814at2759"/>
<evidence type="ECO:0000256" key="6">
    <source>
        <dbReference type="ARBA" id="ARBA00022801"/>
    </source>
</evidence>
<dbReference type="GO" id="GO:0070006">
    <property type="term" value="F:metalloaminopeptidase activity"/>
    <property type="evidence" value="ECO:0007669"/>
    <property type="project" value="InterPro"/>
</dbReference>
<dbReference type="InterPro" id="IPR000819">
    <property type="entry name" value="Peptidase_M17_C"/>
</dbReference>
<dbReference type="GO" id="GO:0005737">
    <property type="term" value="C:cytoplasm"/>
    <property type="evidence" value="ECO:0007669"/>
    <property type="project" value="InterPro"/>
</dbReference>
<dbReference type="AlphaFoldDB" id="A0A9N8W0H8"/>
<keyword evidence="4" id="KW-0031">Aminopeptidase</keyword>
<dbReference type="Gene3D" id="3.40.220.10">
    <property type="entry name" value="Leucine Aminopeptidase, subunit E, domain 1"/>
    <property type="match status" value="1"/>
</dbReference>
<dbReference type="GO" id="GO:0006508">
    <property type="term" value="P:proteolysis"/>
    <property type="evidence" value="ECO:0007669"/>
    <property type="project" value="UniProtKB-KW"/>
</dbReference>
<keyword evidence="5" id="KW-0645">Protease</keyword>
<dbReference type="EMBL" id="CAJVPS010000231">
    <property type="protein sequence ID" value="CAG8467786.1"/>
    <property type="molecule type" value="Genomic_DNA"/>
</dbReference>
<dbReference type="SUPFAM" id="SSF53187">
    <property type="entry name" value="Zn-dependent exopeptidases"/>
    <property type="match status" value="1"/>
</dbReference>
<evidence type="ECO:0000256" key="4">
    <source>
        <dbReference type="ARBA" id="ARBA00022438"/>
    </source>
</evidence>
<dbReference type="Gene3D" id="3.40.630.10">
    <property type="entry name" value="Zn peptidases"/>
    <property type="match status" value="1"/>
</dbReference>
<keyword evidence="6" id="KW-0378">Hydrolase</keyword>
<evidence type="ECO:0000313" key="9">
    <source>
        <dbReference type="Proteomes" id="UP000789508"/>
    </source>
</evidence>
<dbReference type="InterPro" id="IPR008283">
    <property type="entry name" value="Peptidase_M17_N"/>
</dbReference>
<name>A0A9N8W0H8_9GLOM</name>
<dbReference type="InterPro" id="IPR023042">
    <property type="entry name" value="Peptidase_M17_leu_NH2_pept"/>
</dbReference>
<dbReference type="Pfam" id="PF02789">
    <property type="entry name" value="Peptidase_M17_N"/>
    <property type="match status" value="1"/>
</dbReference>
<reference evidence="8" key="1">
    <citation type="submission" date="2021-06" db="EMBL/GenBank/DDBJ databases">
        <authorList>
            <person name="Kallberg Y."/>
            <person name="Tangrot J."/>
            <person name="Rosling A."/>
        </authorList>
    </citation>
    <scope>NUCLEOTIDE SEQUENCE</scope>
    <source>
        <strain evidence="8">FL130A</strain>
    </source>
</reference>
<evidence type="ECO:0000259" key="7">
    <source>
        <dbReference type="PROSITE" id="PS00631"/>
    </source>
</evidence>
<organism evidence="8 9">
    <name type="scientific">Ambispora leptoticha</name>
    <dbReference type="NCBI Taxonomy" id="144679"/>
    <lineage>
        <taxon>Eukaryota</taxon>
        <taxon>Fungi</taxon>
        <taxon>Fungi incertae sedis</taxon>
        <taxon>Mucoromycota</taxon>
        <taxon>Glomeromycotina</taxon>
        <taxon>Glomeromycetes</taxon>
        <taxon>Archaeosporales</taxon>
        <taxon>Ambisporaceae</taxon>
        <taxon>Ambispora</taxon>
    </lineage>
</organism>